<accession>V5WD89</accession>
<dbReference type="Proteomes" id="UP000018680">
    <property type="component" value="Chromosome"/>
</dbReference>
<sequence length="65" mass="7433">MRSFLSFLFPAVVAVLINSIVITGHVYRVQVAVQQESHFMGMAWVMNIRGSLNPTNRYTCRECEL</sequence>
<organism evidence="1 2">
    <name type="scientific">Salinispira pacifica</name>
    <dbReference type="NCBI Taxonomy" id="1307761"/>
    <lineage>
        <taxon>Bacteria</taxon>
        <taxon>Pseudomonadati</taxon>
        <taxon>Spirochaetota</taxon>
        <taxon>Spirochaetia</taxon>
        <taxon>Spirochaetales</taxon>
        <taxon>Spirochaetaceae</taxon>
        <taxon>Salinispira</taxon>
    </lineage>
</organism>
<dbReference type="HOGENOM" id="CLU_2847327_0_0_12"/>
<dbReference type="EMBL" id="CP006939">
    <property type="protein sequence ID" value="AHC13793.1"/>
    <property type="molecule type" value="Genomic_DNA"/>
</dbReference>
<dbReference type="KEGG" id="slr:L21SP2_0357"/>
<keyword evidence="2" id="KW-1185">Reference proteome</keyword>
<reference evidence="1 2" key="1">
    <citation type="journal article" date="2015" name="Stand. Genomic Sci.">
        <title>Complete genome sequence and description of Salinispira pacifica gen. nov., sp. nov., a novel spirochaete isolated form a hypersaline microbial mat.</title>
        <authorList>
            <person name="Ben Hania W."/>
            <person name="Joseph M."/>
            <person name="Schumann P."/>
            <person name="Bunk B."/>
            <person name="Fiebig A."/>
            <person name="Sproer C."/>
            <person name="Klenk H.P."/>
            <person name="Fardeau M.L."/>
            <person name="Spring S."/>
        </authorList>
    </citation>
    <scope>NUCLEOTIDE SEQUENCE [LARGE SCALE GENOMIC DNA]</scope>
    <source>
        <strain evidence="1 2">L21-RPul-D2</strain>
    </source>
</reference>
<evidence type="ECO:0000313" key="1">
    <source>
        <dbReference type="EMBL" id="AHC13793.1"/>
    </source>
</evidence>
<protein>
    <submittedName>
        <fullName evidence="1">Uncharacterized protein</fullName>
    </submittedName>
</protein>
<gene>
    <name evidence="1" type="ORF">L21SP2_0357</name>
</gene>
<evidence type="ECO:0000313" key="2">
    <source>
        <dbReference type="Proteomes" id="UP000018680"/>
    </source>
</evidence>
<dbReference type="AlphaFoldDB" id="V5WD89"/>
<name>V5WD89_9SPIO</name>
<proteinExistence type="predicted"/>